<dbReference type="PIRSF" id="PIRSF001434">
    <property type="entry name" value="CGS"/>
    <property type="match status" value="1"/>
</dbReference>
<dbReference type="EMBL" id="JACSRA010000017">
    <property type="protein sequence ID" value="MBD7911935.1"/>
    <property type="molecule type" value="Genomic_DNA"/>
</dbReference>
<dbReference type="InterPro" id="IPR006235">
    <property type="entry name" value="OAc-hSer/O-AcSer_sulfhydrylase"/>
</dbReference>
<dbReference type="Pfam" id="PF01053">
    <property type="entry name" value="Cys_Met_Meta_PP"/>
    <property type="match status" value="1"/>
</dbReference>
<name>A0ABR8PUX5_9CLOT</name>
<accession>A0ABR8PUX5</accession>
<proteinExistence type="inferred from homology"/>
<sequence>MNIETKCLHAGYEPKNGETNVLPIYQSTTYRYDSSEHIGKLFDLSVDGHMYSRISNPTVGAVEEKIAALEGGVGALCTTSGQAAVMIGILNILHAGDHIVSAATIYGGSINLFAVTLKKLGIECTFVDQEASEEEIQKAFKDNTKAVFGETIANPAISVFDIEKFARIAHKNDVPLIVDNTFATPILCRPFEFGADIVIHSTTKYMDGHAVQLGGVIVDSGNFDWTSGKFPEFTEPDESYHGLVYTESFGKAAYITKARVQLMRDIGAYPSANSAFLLNLGLETLAVRVEKHCRNAEIVAEYLSKSEKVEFVNYPTLKDNRYNELAKKYLPKGCSGVISFSIKGSRENAAKFIDSLKLASNVVHVADIRTCVLHPASSTHRQLSDDQLVAAGITPGLVRLSVGLENIEDIIKDVEQALYAI</sequence>
<dbReference type="Gene3D" id="3.90.1150.10">
    <property type="entry name" value="Aspartate Aminotransferase, domain 1"/>
    <property type="match status" value="1"/>
</dbReference>
<dbReference type="InterPro" id="IPR015421">
    <property type="entry name" value="PyrdxlP-dep_Trfase_major"/>
</dbReference>
<dbReference type="Proteomes" id="UP000627781">
    <property type="component" value="Unassembled WGS sequence"/>
</dbReference>
<evidence type="ECO:0000256" key="3">
    <source>
        <dbReference type="ARBA" id="ARBA00022898"/>
    </source>
</evidence>
<keyword evidence="3 4" id="KW-0663">Pyridoxal phosphate</keyword>
<keyword evidence="5" id="KW-0808">Transferase</keyword>
<dbReference type="RefSeq" id="WP_191768815.1">
    <property type="nucleotide sequence ID" value="NZ_JACSRA010000017.1"/>
</dbReference>
<dbReference type="SUPFAM" id="SSF53383">
    <property type="entry name" value="PLP-dependent transferases"/>
    <property type="match status" value="1"/>
</dbReference>
<evidence type="ECO:0000256" key="1">
    <source>
        <dbReference type="ARBA" id="ARBA00001933"/>
    </source>
</evidence>
<keyword evidence="6" id="KW-1185">Reference proteome</keyword>
<evidence type="ECO:0000256" key="2">
    <source>
        <dbReference type="ARBA" id="ARBA00009077"/>
    </source>
</evidence>
<reference evidence="5 6" key="1">
    <citation type="submission" date="2020-08" db="EMBL/GenBank/DDBJ databases">
        <title>A Genomic Blueprint of the Chicken Gut Microbiome.</title>
        <authorList>
            <person name="Gilroy R."/>
            <person name="Ravi A."/>
            <person name="Getino M."/>
            <person name="Pursley I."/>
            <person name="Horton D.L."/>
            <person name="Alikhan N.-F."/>
            <person name="Baker D."/>
            <person name="Gharbi K."/>
            <person name="Hall N."/>
            <person name="Watson M."/>
            <person name="Adriaenssens E.M."/>
            <person name="Foster-Nyarko E."/>
            <person name="Jarju S."/>
            <person name="Secka A."/>
            <person name="Antonio M."/>
            <person name="Oren A."/>
            <person name="Chaudhuri R."/>
            <person name="La Ragione R.M."/>
            <person name="Hildebrand F."/>
            <person name="Pallen M.J."/>
        </authorList>
    </citation>
    <scope>NUCLEOTIDE SEQUENCE [LARGE SCALE GENOMIC DNA]</scope>
    <source>
        <strain evidence="5 6">Sa3CVN1</strain>
    </source>
</reference>
<dbReference type="CDD" id="cd00614">
    <property type="entry name" value="CGS_like"/>
    <property type="match status" value="1"/>
</dbReference>
<evidence type="ECO:0000313" key="5">
    <source>
        <dbReference type="EMBL" id="MBD7911935.1"/>
    </source>
</evidence>
<dbReference type="NCBIfam" id="TIGR01326">
    <property type="entry name" value="OAH_OAS_sulfhy"/>
    <property type="match status" value="1"/>
</dbReference>
<dbReference type="PANTHER" id="PTHR43797:SF3">
    <property type="entry name" value="O-ACETYLHOMOSERINE SULFHYDRYLASE"/>
    <property type="match status" value="1"/>
</dbReference>
<dbReference type="InterPro" id="IPR015424">
    <property type="entry name" value="PyrdxlP-dep_Trfase"/>
</dbReference>
<organism evidence="5 6">
    <name type="scientific">Clostridium cibarium</name>
    <dbReference type="NCBI Taxonomy" id="2762247"/>
    <lineage>
        <taxon>Bacteria</taxon>
        <taxon>Bacillati</taxon>
        <taxon>Bacillota</taxon>
        <taxon>Clostridia</taxon>
        <taxon>Eubacteriales</taxon>
        <taxon>Clostridiaceae</taxon>
        <taxon>Clostridium</taxon>
    </lineage>
</organism>
<dbReference type="InterPro" id="IPR015422">
    <property type="entry name" value="PyrdxlP-dep_Trfase_small"/>
</dbReference>
<gene>
    <name evidence="5" type="ORF">H9661_11260</name>
</gene>
<comment type="similarity">
    <text evidence="2 4">Belongs to the trans-sulfuration enzymes family.</text>
</comment>
<evidence type="ECO:0000256" key="4">
    <source>
        <dbReference type="RuleBase" id="RU362118"/>
    </source>
</evidence>
<comment type="caution">
    <text evidence="5">The sequence shown here is derived from an EMBL/GenBank/DDBJ whole genome shotgun (WGS) entry which is preliminary data.</text>
</comment>
<dbReference type="Gene3D" id="3.40.640.10">
    <property type="entry name" value="Type I PLP-dependent aspartate aminotransferase-like (Major domain)"/>
    <property type="match status" value="1"/>
</dbReference>
<dbReference type="GO" id="GO:0008483">
    <property type="term" value="F:transaminase activity"/>
    <property type="evidence" value="ECO:0007669"/>
    <property type="project" value="UniProtKB-KW"/>
</dbReference>
<dbReference type="InterPro" id="IPR000277">
    <property type="entry name" value="Cys/Met-Metab_PyrdxlP-dep_enz"/>
</dbReference>
<dbReference type="PANTHER" id="PTHR43797">
    <property type="entry name" value="HOMOCYSTEINE/CYSTEINE SYNTHASE"/>
    <property type="match status" value="1"/>
</dbReference>
<comment type="cofactor">
    <cofactor evidence="1 4">
        <name>pyridoxal 5'-phosphate</name>
        <dbReference type="ChEBI" id="CHEBI:597326"/>
    </cofactor>
</comment>
<evidence type="ECO:0000313" key="6">
    <source>
        <dbReference type="Proteomes" id="UP000627781"/>
    </source>
</evidence>
<protein>
    <submittedName>
        <fullName evidence="5">Aminotransferase class I/II-fold pyridoxal phosphate-dependent enzyme</fullName>
    </submittedName>
</protein>
<keyword evidence="5" id="KW-0032">Aminotransferase</keyword>